<dbReference type="Pfam" id="PF07995">
    <property type="entry name" value="GSDH"/>
    <property type="match status" value="1"/>
</dbReference>
<comment type="caution">
    <text evidence="4">The sequence shown here is derived from an EMBL/GenBank/DDBJ whole genome shotgun (WGS) entry which is preliminary data.</text>
</comment>
<feature type="region of interest" description="Disordered" evidence="1">
    <location>
        <begin position="705"/>
        <end position="727"/>
    </location>
</feature>
<dbReference type="InterPro" id="IPR011041">
    <property type="entry name" value="Quinoprot_gluc/sorb_DH_b-prop"/>
</dbReference>
<dbReference type="RefSeq" id="WP_192773843.1">
    <property type="nucleotide sequence ID" value="NZ_BAAASY010000003.1"/>
</dbReference>
<keyword evidence="5" id="KW-1185">Reference proteome</keyword>
<dbReference type="PANTHER" id="PTHR19328">
    <property type="entry name" value="HEDGEHOG-INTERACTING PROTEIN"/>
    <property type="match status" value="1"/>
</dbReference>
<dbReference type="SUPFAM" id="SSF50952">
    <property type="entry name" value="Soluble quinoprotein glucose dehydrogenase"/>
    <property type="match status" value="1"/>
</dbReference>
<organism evidence="4 5">
    <name type="scientific">Nonomuraea africana</name>
    <dbReference type="NCBI Taxonomy" id="46171"/>
    <lineage>
        <taxon>Bacteria</taxon>
        <taxon>Bacillati</taxon>
        <taxon>Actinomycetota</taxon>
        <taxon>Actinomycetes</taxon>
        <taxon>Streptosporangiales</taxon>
        <taxon>Streptosporangiaceae</taxon>
        <taxon>Nonomuraea</taxon>
    </lineage>
</organism>
<feature type="domain" description="Glucose/Sorbosone dehydrogenase" evidence="3">
    <location>
        <begin position="78"/>
        <end position="420"/>
    </location>
</feature>
<feature type="signal peptide" evidence="2">
    <location>
        <begin position="1"/>
        <end position="24"/>
    </location>
</feature>
<gene>
    <name evidence="4" type="ORF">H4W81_001202</name>
</gene>
<dbReference type="InterPro" id="IPR012938">
    <property type="entry name" value="Glc/Sorbosone_DH"/>
</dbReference>
<evidence type="ECO:0000259" key="3">
    <source>
        <dbReference type="Pfam" id="PF07995"/>
    </source>
</evidence>
<evidence type="ECO:0000313" key="5">
    <source>
        <dbReference type="Proteomes" id="UP000661607"/>
    </source>
</evidence>
<name>A0ABR9K8U0_9ACTN</name>
<accession>A0ABR9K8U0</accession>
<dbReference type="PANTHER" id="PTHR19328:SF75">
    <property type="entry name" value="ALDOSE SUGAR DEHYDROGENASE YLII"/>
    <property type="match status" value="1"/>
</dbReference>
<dbReference type="SUPFAM" id="SSF49899">
    <property type="entry name" value="Concanavalin A-like lectins/glucanases"/>
    <property type="match status" value="1"/>
</dbReference>
<evidence type="ECO:0000256" key="1">
    <source>
        <dbReference type="SAM" id="MobiDB-lite"/>
    </source>
</evidence>
<feature type="chain" id="PRO_5047446013" evidence="2">
    <location>
        <begin position="25"/>
        <end position="766"/>
    </location>
</feature>
<protein>
    <submittedName>
        <fullName evidence="4">Glucose/arabinose dehydrogenase</fullName>
    </submittedName>
</protein>
<dbReference type="EMBL" id="JADBEF010000001">
    <property type="protein sequence ID" value="MBE1558423.1"/>
    <property type="molecule type" value="Genomic_DNA"/>
</dbReference>
<dbReference type="InterPro" id="IPR013320">
    <property type="entry name" value="ConA-like_dom_sf"/>
</dbReference>
<reference evidence="4 5" key="1">
    <citation type="submission" date="2020-10" db="EMBL/GenBank/DDBJ databases">
        <title>Sequencing the genomes of 1000 actinobacteria strains.</title>
        <authorList>
            <person name="Klenk H.-P."/>
        </authorList>
    </citation>
    <scope>NUCLEOTIDE SEQUENCE [LARGE SCALE GENOMIC DNA]</scope>
    <source>
        <strain evidence="4 5">DSM 43748</strain>
    </source>
</reference>
<sequence>MPKVLRCLVAALLVAALSAPPAAAQPDTPVADPIPEKPITPGLTLTLEEFAAFPKTDTVPPPVDPRLVRWARVNYLGQLPDGRVYVPDLNGKLYFLKDGVPHVYLDVGAAFAPDFISGRGLGSGFGFVTFHPEFAKNGKFYTVHTEAGAALTTKTPDFPPQPNHVVQGVIDEWTATDPKADTFQGTRREVLRLGFGSNIHGIQQIDFNPTAKPGDEDYGLLYIAAGDGGRGVTTDMPQDLGGPYGKLLRIDPTDTSAGTYGIPATNPFVNREGALKEIYAVGMRDPHRFSWDPQAGNRMFLGHIGEHAIEAVYEVRAGDNFGWSVREGAFVFKKEDRCNLYTLPEGDEQFGFTYPVAAYDHDPPPGHSCTADSGHAIVGGMVYRGERLPALKGKYVFGDIVDGRVFFTEAAQMRRTRKERAPIFQFQLRDASGKRVTMAQLAGHNRVDLRFGVDGQGELYALSKANGKIWKITGARWEKPDVLPTLQNDLVAAYDFDHPVIGDPAKEADQGYSGTAISLVNGGDRMRVEDGAHPGSTRSMQAQQVEPATAGNDDWKAGIYAEAGVPRLRPFNAVKGVTIMGWFKMTGQNPSPNSNSANPDDRYGAIGLAGVLSGNSQGHDVRALLELITVNGEMRVVALGRRVDGGSSQTFAADEPWESVLPMNTWVFLAATFDYDTGAMALYKNGRALPGSYTLTGDPWGVEGEPEPDLASATDPRGIKIGGSYPQNTRENNPCNCRMDSLMFLDRVVSPLEIWGQYKLATMRTR</sequence>
<dbReference type="Gene3D" id="2.60.120.200">
    <property type="match status" value="1"/>
</dbReference>
<dbReference type="Gene3D" id="2.120.10.30">
    <property type="entry name" value="TolB, C-terminal domain"/>
    <property type="match status" value="1"/>
</dbReference>
<keyword evidence="2" id="KW-0732">Signal</keyword>
<evidence type="ECO:0000256" key="2">
    <source>
        <dbReference type="SAM" id="SignalP"/>
    </source>
</evidence>
<dbReference type="InterPro" id="IPR011042">
    <property type="entry name" value="6-blade_b-propeller_TolB-like"/>
</dbReference>
<proteinExistence type="predicted"/>
<evidence type="ECO:0000313" key="4">
    <source>
        <dbReference type="EMBL" id="MBE1558423.1"/>
    </source>
</evidence>
<dbReference type="Proteomes" id="UP000661607">
    <property type="component" value="Unassembled WGS sequence"/>
</dbReference>